<reference evidence="2" key="1">
    <citation type="submission" date="2021-01" db="EMBL/GenBank/DDBJ databases">
        <authorList>
            <person name="Zahm M."/>
            <person name="Roques C."/>
            <person name="Cabau C."/>
            <person name="Klopp C."/>
            <person name="Donnadieu C."/>
            <person name="Jouanno E."/>
            <person name="Lampietro C."/>
            <person name="Louis A."/>
            <person name="Herpin A."/>
            <person name="Echchiki A."/>
            <person name="Berthelot C."/>
            <person name="Parey E."/>
            <person name="Roest-Crollius H."/>
            <person name="Braasch I."/>
            <person name="Postlethwait J."/>
            <person name="Bobe J."/>
            <person name="Montfort J."/>
            <person name="Bouchez O."/>
            <person name="Begum T."/>
            <person name="Mejri S."/>
            <person name="Adams A."/>
            <person name="Chen W.-J."/>
            <person name="Guiguen Y."/>
        </authorList>
    </citation>
    <scope>NUCLEOTIDE SEQUENCE</scope>
    <source>
        <strain evidence="2">YG-15Mar2019-1</strain>
        <tissue evidence="2">Brain</tissue>
    </source>
</reference>
<feature type="transmembrane region" description="Helical" evidence="1">
    <location>
        <begin position="46"/>
        <end position="66"/>
    </location>
</feature>
<organism evidence="2 3">
    <name type="scientific">Megalops atlanticus</name>
    <name type="common">Tarpon</name>
    <name type="synonym">Clupea gigantea</name>
    <dbReference type="NCBI Taxonomy" id="7932"/>
    <lineage>
        <taxon>Eukaryota</taxon>
        <taxon>Metazoa</taxon>
        <taxon>Chordata</taxon>
        <taxon>Craniata</taxon>
        <taxon>Vertebrata</taxon>
        <taxon>Euteleostomi</taxon>
        <taxon>Actinopterygii</taxon>
        <taxon>Neopterygii</taxon>
        <taxon>Teleostei</taxon>
        <taxon>Elopiformes</taxon>
        <taxon>Megalopidae</taxon>
        <taxon>Megalops</taxon>
    </lineage>
</organism>
<comment type="caution">
    <text evidence="2">The sequence shown here is derived from an EMBL/GenBank/DDBJ whole genome shotgun (WGS) entry which is preliminary data.</text>
</comment>
<keyword evidence="3" id="KW-1185">Reference proteome</keyword>
<protein>
    <submittedName>
        <fullName evidence="2">Uncharacterized protein</fullName>
    </submittedName>
</protein>
<evidence type="ECO:0000256" key="1">
    <source>
        <dbReference type="SAM" id="Phobius"/>
    </source>
</evidence>
<dbReference type="Proteomes" id="UP001046870">
    <property type="component" value="Chromosome 12"/>
</dbReference>
<name>A0A9D3PUV9_MEGAT</name>
<sequence length="109" mass="12389">MGKQRQSYTPGTTMSSSRSIFRATVNSTSFEVIEEVFLMVWPIARYVFFLIIFTVFVGTLLTGCIARGKNPSEEIRTEPETVCQRVNAWNRDPSCRSTAVSEEAYYESI</sequence>
<keyword evidence="1" id="KW-1133">Transmembrane helix</keyword>
<dbReference type="OrthoDB" id="8950373at2759"/>
<evidence type="ECO:0000313" key="2">
    <source>
        <dbReference type="EMBL" id="KAG7467455.1"/>
    </source>
</evidence>
<accession>A0A9D3PUV9</accession>
<keyword evidence="1" id="KW-0812">Transmembrane</keyword>
<proteinExistence type="predicted"/>
<keyword evidence="1" id="KW-0472">Membrane</keyword>
<gene>
    <name evidence="2" type="ORF">MATL_G00153980</name>
</gene>
<evidence type="ECO:0000313" key="3">
    <source>
        <dbReference type="Proteomes" id="UP001046870"/>
    </source>
</evidence>
<dbReference type="AlphaFoldDB" id="A0A9D3PUV9"/>
<dbReference type="EMBL" id="JAFDVH010000012">
    <property type="protein sequence ID" value="KAG7467455.1"/>
    <property type="molecule type" value="Genomic_DNA"/>
</dbReference>